<reference evidence="3 4" key="1">
    <citation type="submission" date="2012-11" db="EMBL/GenBank/DDBJ databases">
        <authorList>
            <person name="Huguet-Tapia J.C."/>
            <person name="Durkin A.S."/>
            <person name="Pettis G.S."/>
            <person name="Badger J.H."/>
        </authorList>
    </citation>
    <scope>NUCLEOTIDE SEQUENCE [LARGE SCALE GENOMIC DNA]</scope>
    <source>
        <strain evidence="3 4">91-03</strain>
    </source>
</reference>
<evidence type="ECO:0000256" key="2">
    <source>
        <dbReference type="SAM" id="Phobius"/>
    </source>
</evidence>
<dbReference type="EMBL" id="AEJC01000440">
    <property type="protein sequence ID" value="EKX63307.1"/>
    <property type="molecule type" value="Genomic_DNA"/>
</dbReference>
<feature type="compositionally biased region" description="Polar residues" evidence="1">
    <location>
        <begin position="1"/>
        <end position="12"/>
    </location>
</feature>
<gene>
    <name evidence="3" type="ORF">STRIP9103_05090</name>
</gene>
<dbReference type="AlphaFoldDB" id="L1KRT3"/>
<keyword evidence="4" id="KW-1185">Reference proteome</keyword>
<comment type="caution">
    <text evidence="3">The sequence shown here is derived from an EMBL/GenBank/DDBJ whole genome shotgun (WGS) entry which is preliminary data.</text>
</comment>
<feature type="transmembrane region" description="Helical" evidence="2">
    <location>
        <begin position="26"/>
        <end position="44"/>
    </location>
</feature>
<evidence type="ECO:0000313" key="4">
    <source>
        <dbReference type="Proteomes" id="UP000010411"/>
    </source>
</evidence>
<protein>
    <submittedName>
        <fullName evidence="3">Uncharacterized protein</fullName>
    </submittedName>
</protein>
<sequence>MCHLEYSNSSACRASRRGTRDRGPRGAVQCLFAALWCVLVWSGAGLGP</sequence>
<dbReference type="PATRIC" id="fig|698759.3.peg.6016"/>
<dbReference type="Proteomes" id="UP000010411">
    <property type="component" value="Unassembled WGS sequence"/>
</dbReference>
<evidence type="ECO:0000313" key="3">
    <source>
        <dbReference type="EMBL" id="EKX63307.1"/>
    </source>
</evidence>
<organism evidence="3 4">
    <name type="scientific">Streptomyces ipomoeae 91-03</name>
    <dbReference type="NCBI Taxonomy" id="698759"/>
    <lineage>
        <taxon>Bacteria</taxon>
        <taxon>Bacillati</taxon>
        <taxon>Actinomycetota</taxon>
        <taxon>Actinomycetes</taxon>
        <taxon>Kitasatosporales</taxon>
        <taxon>Streptomycetaceae</taxon>
        <taxon>Streptomyces</taxon>
    </lineage>
</organism>
<evidence type="ECO:0000256" key="1">
    <source>
        <dbReference type="SAM" id="MobiDB-lite"/>
    </source>
</evidence>
<keyword evidence="2" id="KW-0812">Transmembrane</keyword>
<name>L1KRT3_9ACTN</name>
<keyword evidence="2" id="KW-0472">Membrane</keyword>
<proteinExistence type="predicted"/>
<accession>L1KRT3</accession>
<feature type="region of interest" description="Disordered" evidence="1">
    <location>
        <begin position="1"/>
        <end position="24"/>
    </location>
</feature>
<keyword evidence="2" id="KW-1133">Transmembrane helix</keyword>